<dbReference type="STRING" id="1519643.SAMN06295933_0651"/>
<dbReference type="InterPro" id="IPR052340">
    <property type="entry name" value="RNase_Y/CdgJ"/>
</dbReference>
<name>A0A1X7CC48_9BACT</name>
<dbReference type="InterPro" id="IPR006675">
    <property type="entry name" value="HDIG_dom"/>
</dbReference>
<dbReference type="CDD" id="cd00077">
    <property type="entry name" value="HDc"/>
    <property type="match status" value="1"/>
</dbReference>
<gene>
    <name evidence="2" type="ORF">SAMN06295933_0651</name>
</gene>
<dbReference type="InterPro" id="IPR003607">
    <property type="entry name" value="HD/PDEase_dom"/>
</dbReference>
<keyword evidence="3" id="KW-1185">Reference proteome</keyword>
<organism evidence="2 3">
    <name type="scientific">Desulfovibrio gilichinskyi</name>
    <dbReference type="NCBI Taxonomy" id="1519643"/>
    <lineage>
        <taxon>Bacteria</taxon>
        <taxon>Pseudomonadati</taxon>
        <taxon>Thermodesulfobacteriota</taxon>
        <taxon>Desulfovibrionia</taxon>
        <taxon>Desulfovibrionales</taxon>
        <taxon>Desulfovibrionaceae</taxon>
        <taxon>Desulfovibrio</taxon>
    </lineage>
</organism>
<dbReference type="InterPro" id="IPR013976">
    <property type="entry name" value="HDOD"/>
</dbReference>
<proteinExistence type="predicted"/>
<dbReference type="PANTHER" id="PTHR33525">
    <property type="match status" value="1"/>
</dbReference>
<dbReference type="OrthoDB" id="9803649at2"/>
<protein>
    <submittedName>
        <fullName evidence="2">HDIG domain-containing protein</fullName>
    </submittedName>
</protein>
<evidence type="ECO:0000259" key="1">
    <source>
        <dbReference type="PROSITE" id="PS51833"/>
    </source>
</evidence>
<dbReference type="AlphaFoldDB" id="A0A1X7CC48"/>
<dbReference type="NCBIfam" id="TIGR00277">
    <property type="entry name" value="HDIG"/>
    <property type="match status" value="1"/>
</dbReference>
<dbReference type="PANTHER" id="PTHR33525:SF3">
    <property type="entry name" value="RIBONUCLEASE Y"/>
    <property type="match status" value="1"/>
</dbReference>
<dbReference type="Gene3D" id="1.10.3210.10">
    <property type="entry name" value="Hypothetical protein af1432"/>
    <property type="match status" value="1"/>
</dbReference>
<accession>A0A1X7CC48</accession>
<evidence type="ECO:0000313" key="3">
    <source>
        <dbReference type="Proteomes" id="UP000192906"/>
    </source>
</evidence>
<dbReference type="SUPFAM" id="SSF109604">
    <property type="entry name" value="HD-domain/PDEase-like"/>
    <property type="match status" value="1"/>
</dbReference>
<dbReference type="EMBL" id="FWZU01000001">
    <property type="protein sequence ID" value="SME93874.1"/>
    <property type="molecule type" value="Genomic_DNA"/>
</dbReference>
<dbReference type="Proteomes" id="UP000192906">
    <property type="component" value="Unassembled WGS sequence"/>
</dbReference>
<dbReference type="RefSeq" id="WP_085098177.1">
    <property type="nucleotide sequence ID" value="NZ_FWZU01000001.1"/>
</dbReference>
<dbReference type="Pfam" id="PF08668">
    <property type="entry name" value="HDOD"/>
    <property type="match status" value="1"/>
</dbReference>
<sequence length="406" mass="45486">MRTVGIDDLEPGMILARDLLQSGRLLLPKGSVITNSNITFFQRQGIGKITVYSSPKSEPDEETLKKSFGYVRDYFMFVNHDHPAMIKMFDIAVYRTAIKLMEGWTLPTYEEQTVSELDDMRDLFFRDEGKVEDVVDAEIKIASFPDIFFKVKKVVDNPKASAQEIAAVVGLDVGISTQLLKLVNSPLYGFPSEVNSLVRAVTLVGSRELCTLALGLSTISYFKDIPPELIDMRTFWMHSLTCGVFSKIIAEKVKGVIPEVMFTAGLLHDVGKLIIFKKMPCSSIQAMLSARENFIPLVEAEDMTLGFNHTQVAKDMLRKWNFPTELTEIISNHHYPHTEEYKLQATILQVADNLANAIGISDGGMYVLPGIEDGAWELLGIDAESLTGIVEDYDLQIEELFQAFFC</sequence>
<reference evidence="3" key="1">
    <citation type="submission" date="2017-04" db="EMBL/GenBank/DDBJ databases">
        <authorList>
            <person name="Varghese N."/>
            <person name="Submissions S."/>
        </authorList>
    </citation>
    <scope>NUCLEOTIDE SEQUENCE [LARGE SCALE GENOMIC DNA]</scope>
    <source>
        <strain evidence="3">K3S</strain>
    </source>
</reference>
<dbReference type="SMART" id="SM00471">
    <property type="entry name" value="HDc"/>
    <property type="match status" value="1"/>
</dbReference>
<dbReference type="PROSITE" id="PS51833">
    <property type="entry name" value="HDOD"/>
    <property type="match status" value="1"/>
</dbReference>
<feature type="domain" description="HDOD" evidence="1">
    <location>
        <begin position="141"/>
        <end position="336"/>
    </location>
</feature>
<evidence type="ECO:0000313" key="2">
    <source>
        <dbReference type="EMBL" id="SME93874.1"/>
    </source>
</evidence>